<name>A0A8S9HF29_BRACR</name>
<sequence length="84" mass="9326">MNEDDGDDDRDGGDDGDRDDDGVDDGVDDKDFEDNDGYVNHISLKLISFVNFKLGEKKIHCCKLEETYRSMAQSVVIHGGLTSL</sequence>
<protein>
    <submittedName>
        <fullName evidence="2">Uncharacterized protein</fullName>
    </submittedName>
</protein>
<dbReference type="EMBL" id="QGKW02001940">
    <property type="protein sequence ID" value="KAF2555674.1"/>
    <property type="molecule type" value="Genomic_DNA"/>
</dbReference>
<reference evidence="2" key="1">
    <citation type="submission" date="2019-12" db="EMBL/GenBank/DDBJ databases">
        <title>Genome sequencing and annotation of Brassica cretica.</title>
        <authorList>
            <person name="Studholme D.J."/>
            <person name="Sarris P.F."/>
        </authorList>
    </citation>
    <scope>NUCLEOTIDE SEQUENCE</scope>
    <source>
        <strain evidence="2">PFS-001/15</strain>
        <tissue evidence="2">Leaf</tissue>
    </source>
</reference>
<feature type="region of interest" description="Disordered" evidence="1">
    <location>
        <begin position="1"/>
        <end position="36"/>
    </location>
</feature>
<dbReference type="AlphaFoldDB" id="A0A8S9HF29"/>
<evidence type="ECO:0000256" key="1">
    <source>
        <dbReference type="SAM" id="MobiDB-lite"/>
    </source>
</evidence>
<dbReference type="Proteomes" id="UP000712281">
    <property type="component" value="Unassembled WGS sequence"/>
</dbReference>
<gene>
    <name evidence="2" type="ORF">F2Q68_00015451</name>
</gene>
<comment type="caution">
    <text evidence="2">The sequence shown here is derived from an EMBL/GenBank/DDBJ whole genome shotgun (WGS) entry which is preliminary data.</text>
</comment>
<organism evidence="2 3">
    <name type="scientific">Brassica cretica</name>
    <name type="common">Mustard</name>
    <dbReference type="NCBI Taxonomy" id="69181"/>
    <lineage>
        <taxon>Eukaryota</taxon>
        <taxon>Viridiplantae</taxon>
        <taxon>Streptophyta</taxon>
        <taxon>Embryophyta</taxon>
        <taxon>Tracheophyta</taxon>
        <taxon>Spermatophyta</taxon>
        <taxon>Magnoliopsida</taxon>
        <taxon>eudicotyledons</taxon>
        <taxon>Gunneridae</taxon>
        <taxon>Pentapetalae</taxon>
        <taxon>rosids</taxon>
        <taxon>malvids</taxon>
        <taxon>Brassicales</taxon>
        <taxon>Brassicaceae</taxon>
        <taxon>Brassiceae</taxon>
        <taxon>Brassica</taxon>
    </lineage>
</organism>
<accession>A0A8S9HF29</accession>
<proteinExistence type="predicted"/>
<evidence type="ECO:0000313" key="2">
    <source>
        <dbReference type="EMBL" id="KAF2555674.1"/>
    </source>
</evidence>
<evidence type="ECO:0000313" key="3">
    <source>
        <dbReference type="Proteomes" id="UP000712281"/>
    </source>
</evidence>